<dbReference type="GO" id="GO:0005319">
    <property type="term" value="F:lipid transporter activity"/>
    <property type="evidence" value="ECO:0007669"/>
    <property type="project" value="TreeGrafter"/>
</dbReference>
<evidence type="ECO:0000256" key="5">
    <source>
        <dbReference type="SAM" id="Phobius"/>
    </source>
</evidence>
<dbReference type="OMA" id="LCKEQEM"/>
<name>A0A075AVR3_ROZAC</name>
<keyword evidence="5" id="KW-0472">Membrane</keyword>
<dbReference type="InterPro" id="IPR003439">
    <property type="entry name" value="ABC_transporter-like_ATP-bd"/>
</dbReference>
<dbReference type="PROSITE" id="PS00211">
    <property type="entry name" value="ABC_TRANSPORTER_1"/>
    <property type="match status" value="1"/>
</dbReference>
<feature type="transmembrane region" description="Helical" evidence="5">
    <location>
        <begin position="308"/>
        <end position="327"/>
    </location>
</feature>
<gene>
    <name evidence="7" type="ORF">O9G_000882</name>
</gene>
<dbReference type="GO" id="GO:0016887">
    <property type="term" value="F:ATP hydrolysis activity"/>
    <property type="evidence" value="ECO:0007669"/>
    <property type="project" value="InterPro"/>
</dbReference>
<feature type="transmembrane region" description="Helical" evidence="5">
    <location>
        <begin position="1076"/>
        <end position="1094"/>
    </location>
</feature>
<keyword evidence="5" id="KW-1133">Transmembrane helix</keyword>
<dbReference type="PANTHER" id="PTHR19229:SF36">
    <property type="entry name" value="ATP-BINDING CASSETTE SUB-FAMILY A MEMBER 2"/>
    <property type="match status" value="1"/>
</dbReference>
<dbReference type="GO" id="GO:0140359">
    <property type="term" value="F:ABC-type transporter activity"/>
    <property type="evidence" value="ECO:0007669"/>
    <property type="project" value="InterPro"/>
</dbReference>
<sequence>MGALAFVFTDESLLEKMKLSAQPPDLNFKTLKFNIFYDYSFGNLVASDKAFVDKFASKFGYSQKSSNEFKRLRESDTSFFINITSYSRDEKLLSYDIIMPQGVVKTNVDLIKSGKFDDSFGSKFVTSSYLAAAKIKYFWDTGLLNDKENDQPPSFATNMGDPNFATSFTGSVLSFSFADMWLYPISFTSIGSILLDTMRQYRSNGMKFTLLRSGLNKSAYTLSIFLIPFILCSIYMGVGVAIMYARLKCELLPLVLFALNTIFSTLGVFLLIANATTSPRKSGFLSFILSVSWFGLIVASPFDLSVEYIYVACMIPAFGFKYYLKVLEVTPLESTGLSKLSIPNGYPSLYNIYFVSMLITFAYYIIAFYFDWLDVSQDHKRPFYYPILALFSSISKVEKEEVNVHEEKSEISSVPLEDKVSVKNVTKIYPGAKIKALNDVSLEFAKNEIFGLIGFNGAGKSTLINIITGILSPTAGHIKVFGVDSSKSKNRGAISQRIGICQQQDILFQDLTVGEHLYYFGKIRGVKNSELKDIIEGIVEDLRMGDMLDKFAQHLSGGQKRKLCIAIAFVSNPELVVLDEMSSGVDPDNRRVIWNFLQKRKQGRSILMCTHFMDEADIICDRKAMMTQGKVTCIGTSRYLKNLFRTGYSLSIEKTDDFDEESFLAWFFNKGAVGYKCKESGNFVEFIFEEGILESISEFEQEEELKPMIKSFIIKENGLDYIFSNNKSNGEDKNIEGLLGEHIKSCRKNNFFKTTWLLLKFELYRFVTHVYEYVGGLLPTLLLIVAISNLPKPSIANAKLQNEFTVKANYTLGKDLYNAMIWHGSRYETNVESLLHYPMFIPYEEKKQENKFGGLYKAGNTYSVSVQPGMALAQFYIVESLLESKGIKGSTNNIILYSKNESPLEILGSLFDGAVPYFILQLFSELIAYFGRRVKEAKIKYQFLLLSCGVSFVSFWFVHIIMTAILMLPVVLPAYFISVSKIAYDISSYLISFFVLAFVLSFFLGIVMNESGANLILSLARNLGFFCWMGLMALTMTKVIDPKIYKLVTLVMSKFPLTSPMVLVNDDKYLIQGSDMINYIVCGCLLYFILIVEFKHVFYRNSKLRLIDHKICAKFSGVSKRFGKRKVVKNLNLEIKKNEFFALLGPNGCGKTTTLNMLTSRLVPTAGAIHVDGIDVTANKFKAINMMGVCPQFDLLLIPSMSIYDHLYLFLYMNGYTNKEACDYIDTLLESMGILNFKYYKCGQLSGGTKRKVSTIIAIMLPKSLVMLDESSAGLDPLARSKMWKTVRALGQERTTVMTTHYISETSNCDRIGVMTKGTLKSCGTEHELSISMADGYIATLQLSNCNEKILDPILEYVLRGDLKASYSLQQIINGYAKVSLSFSLPLGVIVDRFMSLKEKNVILDFSLGRSSLEDVLLNIFRAD</sequence>
<evidence type="ECO:0000313" key="7">
    <source>
        <dbReference type="EMBL" id="EPZ32807.1"/>
    </source>
</evidence>
<feature type="transmembrane region" description="Helical" evidence="5">
    <location>
        <begin position="986"/>
        <end position="1007"/>
    </location>
</feature>
<keyword evidence="5" id="KW-0812">Transmembrane</keyword>
<dbReference type="GO" id="GO:0016020">
    <property type="term" value="C:membrane"/>
    <property type="evidence" value="ECO:0007669"/>
    <property type="project" value="InterPro"/>
</dbReference>
<keyword evidence="8" id="KW-1185">Reference proteome</keyword>
<dbReference type="OrthoDB" id="2109100at2759"/>
<feature type="transmembrane region" description="Helical" evidence="5">
    <location>
        <begin position="1019"/>
        <end position="1040"/>
    </location>
</feature>
<feature type="transmembrane region" description="Helical" evidence="5">
    <location>
        <begin position="180"/>
        <end position="198"/>
    </location>
</feature>
<feature type="domain" description="ABC transporter" evidence="6">
    <location>
        <begin position="420"/>
        <end position="653"/>
    </location>
</feature>
<keyword evidence="4" id="KW-0067">ATP-binding</keyword>
<feature type="transmembrane region" description="Helical" evidence="5">
    <location>
        <begin position="914"/>
        <end position="931"/>
    </location>
</feature>
<evidence type="ECO:0000259" key="6">
    <source>
        <dbReference type="PROSITE" id="PS50893"/>
    </source>
</evidence>
<dbReference type="Pfam" id="PF00005">
    <property type="entry name" value="ABC_tran"/>
    <property type="match status" value="2"/>
</dbReference>
<dbReference type="SUPFAM" id="SSF52540">
    <property type="entry name" value="P-loop containing nucleoside triphosphate hydrolases"/>
    <property type="match status" value="2"/>
</dbReference>
<dbReference type="InterPro" id="IPR026082">
    <property type="entry name" value="ABCA"/>
</dbReference>
<dbReference type="InterPro" id="IPR023298">
    <property type="entry name" value="ATPase_P-typ_TM_dom_sf"/>
</dbReference>
<feature type="transmembrane region" description="Helical" evidence="5">
    <location>
        <begin position="943"/>
        <end position="966"/>
    </location>
</feature>
<dbReference type="HOGENOM" id="CLU_000604_19_1_1"/>
<dbReference type="PROSITE" id="PS50893">
    <property type="entry name" value="ABC_TRANSPORTER_2"/>
    <property type="match status" value="2"/>
</dbReference>
<dbReference type="InterPro" id="IPR017871">
    <property type="entry name" value="ABC_transporter-like_CS"/>
</dbReference>
<dbReference type="CDD" id="cd03263">
    <property type="entry name" value="ABC_subfamily_A"/>
    <property type="match status" value="2"/>
</dbReference>
<dbReference type="GO" id="GO:0005524">
    <property type="term" value="F:ATP binding"/>
    <property type="evidence" value="ECO:0007669"/>
    <property type="project" value="UniProtKB-KW"/>
</dbReference>
<feature type="transmembrane region" description="Helical" evidence="5">
    <location>
        <begin position="251"/>
        <end position="272"/>
    </location>
</feature>
<dbReference type="EMBL" id="KE561117">
    <property type="protein sequence ID" value="EPZ32807.1"/>
    <property type="molecule type" value="Genomic_DNA"/>
</dbReference>
<organism evidence="7 8">
    <name type="scientific">Rozella allomycis (strain CSF55)</name>
    <dbReference type="NCBI Taxonomy" id="988480"/>
    <lineage>
        <taxon>Eukaryota</taxon>
        <taxon>Fungi</taxon>
        <taxon>Fungi incertae sedis</taxon>
        <taxon>Cryptomycota</taxon>
        <taxon>Cryptomycota incertae sedis</taxon>
        <taxon>Rozella</taxon>
    </lineage>
</organism>
<dbReference type="FunFam" id="3.40.50.300:FF:000436">
    <property type="entry name" value="ATP binding cassette subfamily A member 9"/>
    <property type="match status" value="1"/>
</dbReference>
<dbReference type="InterPro" id="IPR003593">
    <property type="entry name" value="AAA+_ATPase"/>
</dbReference>
<evidence type="ECO:0000256" key="2">
    <source>
        <dbReference type="ARBA" id="ARBA00022737"/>
    </source>
</evidence>
<evidence type="ECO:0000256" key="4">
    <source>
        <dbReference type="ARBA" id="ARBA00022840"/>
    </source>
</evidence>
<protein>
    <submittedName>
        <fullName evidence="7">ABC transporter domain-containing protein</fullName>
    </submittedName>
</protein>
<dbReference type="PANTHER" id="PTHR19229">
    <property type="entry name" value="ATP-BINDING CASSETTE TRANSPORTER SUBFAMILY A ABCA"/>
    <property type="match status" value="1"/>
</dbReference>
<keyword evidence="2" id="KW-0677">Repeat</keyword>
<dbReference type="Gene3D" id="3.40.50.300">
    <property type="entry name" value="P-loop containing nucleotide triphosphate hydrolases"/>
    <property type="match status" value="2"/>
</dbReference>
<evidence type="ECO:0000313" key="8">
    <source>
        <dbReference type="Proteomes" id="UP000030755"/>
    </source>
</evidence>
<proteinExistence type="predicted"/>
<dbReference type="Proteomes" id="UP000030755">
    <property type="component" value="Unassembled WGS sequence"/>
</dbReference>
<evidence type="ECO:0000256" key="1">
    <source>
        <dbReference type="ARBA" id="ARBA00022448"/>
    </source>
</evidence>
<dbReference type="SMART" id="SM00382">
    <property type="entry name" value="AAA"/>
    <property type="match status" value="2"/>
</dbReference>
<keyword evidence="1" id="KW-0813">Transport</keyword>
<reference evidence="7 8" key="1">
    <citation type="journal article" date="2013" name="Curr. Biol.">
        <title>Shared signatures of parasitism and phylogenomics unite Cryptomycota and microsporidia.</title>
        <authorList>
            <person name="James T.Y."/>
            <person name="Pelin A."/>
            <person name="Bonen L."/>
            <person name="Ahrendt S."/>
            <person name="Sain D."/>
            <person name="Corradi N."/>
            <person name="Stajich J.E."/>
        </authorList>
    </citation>
    <scope>NUCLEOTIDE SEQUENCE [LARGE SCALE GENOMIC DNA]</scope>
    <source>
        <strain evidence="7 8">CSF55</strain>
    </source>
</reference>
<dbReference type="InterPro" id="IPR027417">
    <property type="entry name" value="P-loop_NTPase"/>
</dbReference>
<dbReference type="SUPFAM" id="SSF81665">
    <property type="entry name" value="Calcium ATPase, transmembrane domain M"/>
    <property type="match status" value="1"/>
</dbReference>
<evidence type="ECO:0000256" key="3">
    <source>
        <dbReference type="ARBA" id="ARBA00022741"/>
    </source>
</evidence>
<feature type="transmembrane region" description="Helical" evidence="5">
    <location>
        <begin position="348"/>
        <end position="370"/>
    </location>
</feature>
<feature type="transmembrane region" description="Helical" evidence="5">
    <location>
        <begin position="219"/>
        <end position="245"/>
    </location>
</feature>
<feature type="transmembrane region" description="Helical" evidence="5">
    <location>
        <begin position="284"/>
        <end position="302"/>
    </location>
</feature>
<accession>A0A075AVR3</accession>
<keyword evidence="3" id="KW-0547">Nucleotide-binding</keyword>
<feature type="domain" description="ABC transporter" evidence="6">
    <location>
        <begin position="1113"/>
        <end position="1342"/>
    </location>
</feature>
<dbReference type="STRING" id="988480.A0A075AVR3"/>